<dbReference type="Pfam" id="PF09537">
    <property type="entry name" value="DUF2383"/>
    <property type="match status" value="1"/>
</dbReference>
<feature type="domain" description="DUF2383" evidence="1">
    <location>
        <begin position="34"/>
        <end position="143"/>
    </location>
</feature>
<dbReference type="Gene3D" id="1.20.1260.10">
    <property type="match status" value="1"/>
</dbReference>
<gene>
    <name evidence="2" type="ORF">D0Y50_11750</name>
</gene>
<dbReference type="KEGG" id="salm:D0Y50_11750"/>
<dbReference type="OrthoDB" id="6105385at2"/>
<dbReference type="EMBL" id="CP031769">
    <property type="protein sequence ID" value="AXR06966.1"/>
    <property type="molecule type" value="Genomic_DNA"/>
</dbReference>
<evidence type="ECO:0000313" key="3">
    <source>
        <dbReference type="Proteomes" id="UP000262073"/>
    </source>
</evidence>
<dbReference type="InterPro" id="IPR019052">
    <property type="entry name" value="DUF2383"/>
</dbReference>
<dbReference type="AlphaFoldDB" id="A0A346NN59"/>
<reference evidence="2 3" key="1">
    <citation type="submission" date="2018-08" db="EMBL/GenBank/DDBJ databases">
        <title>Salinimonas sediminis sp. nov., a piezophilic bacterium isolated from a deep-sea sediment sample from the New Britain Trench.</title>
        <authorList>
            <person name="Cao J."/>
        </authorList>
    </citation>
    <scope>NUCLEOTIDE SEQUENCE [LARGE SCALE GENOMIC DNA]</scope>
    <source>
        <strain evidence="2 3">N102</strain>
    </source>
</reference>
<evidence type="ECO:0000313" key="2">
    <source>
        <dbReference type="EMBL" id="AXR06966.1"/>
    </source>
</evidence>
<dbReference type="InterPro" id="IPR012347">
    <property type="entry name" value="Ferritin-like"/>
</dbReference>
<protein>
    <submittedName>
        <fullName evidence="2">DUF2383 domain-containing protein</fullName>
    </submittedName>
</protein>
<keyword evidence="3" id="KW-1185">Reference proteome</keyword>
<accession>A0A346NN59</accession>
<proteinExistence type="predicted"/>
<evidence type="ECO:0000259" key="1">
    <source>
        <dbReference type="Pfam" id="PF09537"/>
    </source>
</evidence>
<organism evidence="2 3">
    <name type="scientific">Salinimonas sediminis</name>
    <dbReference type="NCBI Taxonomy" id="2303538"/>
    <lineage>
        <taxon>Bacteria</taxon>
        <taxon>Pseudomonadati</taxon>
        <taxon>Pseudomonadota</taxon>
        <taxon>Gammaproteobacteria</taxon>
        <taxon>Alteromonadales</taxon>
        <taxon>Alteromonadaceae</taxon>
        <taxon>Alteromonas/Salinimonas group</taxon>
        <taxon>Salinimonas</taxon>
    </lineage>
</organism>
<dbReference type="Proteomes" id="UP000262073">
    <property type="component" value="Chromosome"/>
</dbReference>
<name>A0A346NN59_9ALTE</name>
<sequence length="178" mass="20281">MLLRWNALCIFTLRVRFVNIVSRSSKMSQLPANIEKVSDIINALNGGIAFYKDTKEKVAGQNLQAIFSRMLEEKQLAVLALQSYADDFKPIVVETHKDWTVEISNMYTQLLAHVNSANDNSYFAQLEDVEDEVLASIDIALEQDQPQEFACELRRIRSRMQQCREELHSLQQSSAIAG</sequence>